<dbReference type="Proteomes" id="UP000039865">
    <property type="component" value="Unassembled WGS sequence"/>
</dbReference>
<feature type="compositionally biased region" description="Basic and acidic residues" evidence="1">
    <location>
        <begin position="185"/>
        <end position="205"/>
    </location>
</feature>
<sequence length="260" mass="30953">MRDCQNTSLFYSLQNQPCHDDNYHQATQNSKKRKFNEIIDFESHEQSNQIKRMKPNQEVCGFAYNECLNELSTEEQYSVINDHQEYIQDQIESVEGMCDYDEFSSSHKLEIDSYHQIMPFSAYKDKINSIHKVDLSDSGLIFVTRDTQYFQNTVPLEKQYLKRESYIAQHLHPFCHQQIQNKSQRSSERKQRILKDSRKNSNKDQELVQKQVLNSKFSNTLNNGFPSQQQREVHQYGFHQDSQLMESIYQRGVMSCIYMR</sequence>
<keyword evidence="3" id="KW-1185">Reference proteome</keyword>
<evidence type="ECO:0000313" key="3">
    <source>
        <dbReference type="Proteomes" id="UP000039865"/>
    </source>
</evidence>
<name>A0A078B7S0_STYLE</name>
<accession>A0A078B7S0</accession>
<organism evidence="2 3">
    <name type="scientific">Stylonychia lemnae</name>
    <name type="common">Ciliate</name>
    <dbReference type="NCBI Taxonomy" id="5949"/>
    <lineage>
        <taxon>Eukaryota</taxon>
        <taxon>Sar</taxon>
        <taxon>Alveolata</taxon>
        <taxon>Ciliophora</taxon>
        <taxon>Intramacronucleata</taxon>
        <taxon>Spirotrichea</taxon>
        <taxon>Stichotrichia</taxon>
        <taxon>Sporadotrichida</taxon>
        <taxon>Oxytrichidae</taxon>
        <taxon>Stylonychinae</taxon>
        <taxon>Stylonychia</taxon>
    </lineage>
</organism>
<evidence type="ECO:0000256" key="1">
    <source>
        <dbReference type="SAM" id="MobiDB-lite"/>
    </source>
</evidence>
<protein>
    <submittedName>
        <fullName evidence="2">Uncharacterized protein</fullName>
    </submittedName>
</protein>
<gene>
    <name evidence="2" type="primary">Contig18561.g19730</name>
    <name evidence="2" type="ORF">STYLEM_19413</name>
</gene>
<proteinExistence type="predicted"/>
<evidence type="ECO:0000313" key="2">
    <source>
        <dbReference type="EMBL" id="CDW90271.1"/>
    </source>
</evidence>
<reference evidence="2 3" key="1">
    <citation type="submission" date="2014-06" db="EMBL/GenBank/DDBJ databases">
        <authorList>
            <person name="Swart Estienne"/>
        </authorList>
    </citation>
    <scope>NUCLEOTIDE SEQUENCE [LARGE SCALE GENOMIC DNA]</scope>
    <source>
        <strain evidence="2 3">130c</strain>
    </source>
</reference>
<dbReference type="InParanoid" id="A0A078B7S0"/>
<dbReference type="AlphaFoldDB" id="A0A078B7S0"/>
<feature type="region of interest" description="Disordered" evidence="1">
    <location>
        <begin position="178"/>
        <end position="205"/>
    </location>
</feature>
<dbReference type="EMBL" id="CCKQ01018310">
    <property type="protein sequence ID" value="CDW90271.1"/>
    <property type="molecule type" value="Genomic_DNA"/>
</dbReference>